<dbReference type="InterPro" id="IPR008528">
    <property type="entry name" value="unc-13_homologue"/>
</dbReference>
<evidence type="ECO:0000256" key="2">
    <source>
        <dbReference type="SAM" id="MobiDB-lite"/>
    </source>
</evidence>
<evidence type="ECO:0000313" key="5">
    <source>
        <dbReference type="EnsemblPlants" id="MELO3C006388.2.1"/>
    </source>
</evidence>
<evidence type="ECO:0000259" key="4">
    <source>
        <dbReference type="PROSITE" id="PS51259"/>
    </source>
</evidence>
<organism evidence="5">
    <name type="scientific">Cucumis melo</name>
    <name type="common">Muskmelon</name>
    <dbReference type="NCBI Taxonomy" id="3656"/>
    <lineage>
        <taxon>Eukaryota</taxon>
        <taxon>Viridiplantae</taxon>
        <taxon>Streptophyta</taxon>
        <taxon>Embryophyta</taxon>
        <taxon>Tracheophyta</taxon>
        <taxon>Spermatophyta</taxon>
        <taxon>Magnoliopsida</taxon>
        <taxon>eudicotyledons</taxon>
        <taxon>Gunneridae</taxon>
        <taxon>Pentapetalae</taxon>
        <taxon>rosids</taxon>
        <taxon>fabids</taxon>
        <taxon>Cucurbitales</taxon>
        <taxon>Cucurbitaceae</taxon>
        <taxon>Benincaseae</taxon>
        <taxon>Cucumis</taxon>
    </lineage>
</organism>
<feature type="compositionally biased region" description="Low complexity" evidence="2">
    <location>
        <begin position="261"/>
        <end position="286"/>
    </location>
</feature>
<accession>A0A9I9CP11</accession>
<reference evidence="5" key="1">
    <citation type="submission" date="2023-03" db="UniProtKB">
        <authorList>
            <consortium name="EnsemblPlants"/>
        </authorList>
    </citation>
    <scope>IDENTIFICATION</scope>
</reference>
<dbReference type="Pfam" id="PF25761">
    <property type="entry name" value="TPR_PATROL1"/>
    <property type="match status" value="1"/>
</dbReference>
<dbReference type="PROSITE" id="PS51258">
    <property type="entry name" value="MHD1"/>
    <property type="match status" value="1"/>
</dbReference>
<feature type="domain" description="MHD1" evidence="3">
    <location>
        <begin position="705"/>
        <end position="847"/>
    </location>
</feature>
<name>A0A9I9CP11_CUCME</name>
<feature type="region of interest" description="Disordered" evidence="2">
    <location>
        <begin position="250"/>
        <end position="300"/>
    </location>
</feature>
<feature type="compositionally biased region" description="Basic and acidic residues" evidence="2">
    <location>
        <begin position="1"/>
        <end position="16"/>
    </location>
</feature>
<dbReference type="Gramene" id="MELO3C006388.2.1">
    <property type="protein sequence ID" value="MELO3C006388.2.1"/>
    <property type="gene ID" value="MELO3C006388.2"/>
</dbReference>
<feature type="domain" description="MHD2" evidence="4">
    <location>
        <begin position="988"/>
        <end position="1099"/>
    </location>
</feature>
<proteinExistence type="predicted"/>
<dbReference type="PANTHER" id="PTHR31280">
    <property type="entry name" value="PROTEIN UNC-13 HOMOLOG"/>
    <property type="match status" value="1"/>
</dbReference>
<dbReference type="EnsemblPlants" id="MELO3C006388.2.1">
    <property type="protein sequence ID" value="MELO3C006388.2.1"/>
    <property type="gene ID" value="MELO3C006388.2"/>
</dbReference>
<feature type="coiled-coil region" evidence="1">
    <location>
        <begin position="634"/>
        <end position="661"/>
    </location>
</feature>
<feature type="region of interest" description="Disordered" evidence="2">
    <location>
        <begin position="1"/>
        <end position="52"/>
    </location>
</feature>
<evidence type="ECO:0000259" key="3">
    <source>
        <dbReference type="PROSITE" id="PS51258"/>
    </source>
</evidence>
<dbReference type="AlphaFoldDB" id="A0A9I9CP11"/>
<keyword evidence="1" id="KW-0175">Coiled coil</keyword>
<evidence type="ECO:0008006" key="6">
    <source>
        <dbReference type="Google" id="ProtNLM"/>
    </source>
</evidence>
<feature type="compositionally biased region" description="Basic residues" evidence="2">
    <location>
        <begin position="250"/>
        <end position="260"/>
    </location>
</feature>
<dbReference type="InterPro" id="IPR057984">
    <property type="entry name" value="PATROL1_C"/>
</dbReference>
<evidence type="ECO:0000256" key="1">
    <source>
        <dbReference type="SAM" id="Coils"/>
    </source>
</evidence>
<sequence length="1161" mass="129798">MDGDSKDVNGCKEKTMDSAAAGEVGDHSNGEEYSESNALLPPRRGGMSRKLNKPRMKVRWNDSNGNNLAEILEFQPREDGFTSIRIWDSESRFIFELEMLKKLDVSDSGDEEADSCSCIIILLCYYNDCQRRSKIGSMICCYTTQFLAMCPSDILYCFGHLSVARPDYHVDVFENDLVWPFNKLDGIDRDNVRETAYEIFFTACRSSPGFGGRNALAFYSSSNNDNADGASGPKPNGVVMTPTSRIKRALGLKMLKRSPSRRMSSGGNSGSNPSSPSSHCSSGSSPALSYTLPSPRPRRPMTSAEIMRQQMKVTEQSDNRLRKTLMRTLVGQMGRRAETIILPLELLRHLKPSEFTDANEYHLWQKRQLKILEAGLLLHPSIALDKSNTFAMRLREIIRGCESKPIDTGKNSDTMRTLCNSVVSLSWRSANGTPTDVCHWADGFPLNIHIYIALLQAIFDVRDETLVLDEVDELLELMKKTWSTLGITRPVHNVCFTWALFQQYVVTAQLEPDLLCAAHAMLAEVANDAKKPDREAVYVKLLSSVLSSMQGWAEKRLLHYHDYFQRGTVGQVENLLPLALSASKILGEDVTITEGAGKNEGDILVVDSSGDRVDYYIRCSVRNAFAKVLENGNLKEVKGEVSEALLQLAKETEDLALKERESFSPILKKWHPTAVGVAAVTLHNCYGTMLKQYLGGVSTLTSETIGVLHRAGKLEKVLVQMVVEDSADCDDGGKAIVREMVPFEVDSIIMNLLKKWVDERLKKQKECLSRAKESETWNPRSKTEPYAQSAVELMKQAKETVEEFFEIPIGVTEDLVQDLAAGLEHIFQDYITFVASCGSKQSYLPQLPPLTRCNRDSKFVKLWKRATPCSVVGEDMNHIGPHEAHHPRPSTSRGTQRLYIRLNTLHYLFSHLHSLDKVLSLSPRVTPPTSNRFSSSRSYSNSSSYFELANSGIEAACQHVSEVAAYRLIFLDSASVFYDCLYVCDVANARIRPALRVLKQNLTLLCAIVTDRAQALAMKEVMRAAFEAFLMVLLAGGSSRVFYRSDHEMIEEDFESLKKVFCACGEGLIAENVVEREAEPVEGVIALMSQITEQLVEDFSIVTCETSGIGVMGSGQKLPMPPTTGRWNRADPNTILRVLCHRNDRPANQFLKRTFQLAKRK</sequence>
<dbReference type="InterPro" id="IPR014770">
    <property type="entry name" value="Munc13_1"/>
</dbReference>
<dbReference type="PANTHER" id="PTHR31280:SF1">
    <property type="entry name" value="OS03G0138600 PROTEIN"/>
    <property type="match status" value="1"/>
</dbReference>
<dbReference type="InterPro" id="IPR014772">
    <property type="entry name" value="Munc13_dom-2"/>
</dbReference>
<protein>
    <recommendedName>
        <fullName evidence="6">DUF810 domain-containing protein</fullName>
    </recommendedName>
</protein>
<dbReference type="PROSITE" id="PS51259">
    <property type="entry name" value="MHD2"/>
    <property type="match status" value="1"/>
</dbReference>